<protein>
    <recommendedName>
        <fullName evidence="8">Rhodopsin domain-containing protein</fullName>
    </recommendedName>
</protein>
<evidence type="ECO:0000259" key="8">
    <source>
        <dbReference type="Pfam" id="PF20684"/>
    </source>
</evidence>
<feature type="compositionally biased region" description="Polar residues" evidence="6">
    <location>
        <begin position="303"/>
        <end position="319"/>
    </location>
</feature>
<feature type="transmembrane region" description="Helical" evidence="7">
    <location>
        <begin position="98"/>
        <end position="122"/>
    </location>
</feature>
<keyword evidence="4 7" id="KW-0472">Membrane</keyword>
<sequence>MASTTTSSLGVWQGAWGYVGGIIFLGVLASVTVALRFWARRLSGLGASSDDWLALFALLVHHGLGALVIVAFLQWGVGFDLPVLLSAAPWASVEQLKLMFITTVLYGTASTSIRLSVIIFFLRIFPTPIVKRGAYALTVLCIAWFITVEGLYLGMCRPIAYMWDSSIKGGTCLDVKWGIIIPAIFNVIIDAATVLLPIREVMKLHLSKEKKLFIIGIFCIGGLATGASLARLVAISLYLNRPPNGANQSPALLIGITTIEIYIAIIAACAPALVPVYKKVRGIQSPDGTLRTHRTGYSIRPTDAQSRTHLTGGSKPTLNRSTRRDSEDEERFFKRIEEPSVLYPSRDREFWTDISARPGSEAIPMEGIRVQRDVTWNSED</sequence>
<dbReference type="EMBL" id="JANPWZ010000206">
    <property type="protein sequence ID" value="KAJ3578504.1"/>
    <property type="molecule type" value="Genomic_DNA"/>
</dbReference>
<evidence type="ECO:0000313" key="9">
    <source>
        <dbReference type="EMBL" id="KAJ3578504.1"/>
    </source>
</evidence>
<reference evidence="9" key="1">
    <citation type="submission" date="2022-07" db="EMBL/GenBank/DDBJ databases">
        <title>Genome Sequence of Xylaria arbuscula.</title>
        <authorList>
            <person name="Buettner E."/>
        </authorList>
    </citation>
    <scope>NUCLEOTIDE SEQUENCE</scope>
    <source>
        <strain evidence="9">VT107</strain>
    </source>
</reference>
<feature type="transmembrane region" description="Helical" evidence="7">
    <location>
        <begin position="251"/>
        <end position="274"/>
    </location>
</feature>
<feature type="transmembrane region" description="Helical" evidence="7">
    <location>
        <begin position="175"/>
        <end position="196"/>
    </location>
</feature>
<keyword evidence="2 7" id="KW-0812">Transmembrane</keyword>
<evidence type="ECO:0000256" key="1">
    <source>
        <dbReference type="ARBA" id="ARBA00004141"/>
    </source>
</evidence>
<dbReference type="PANTHER" id="PTHR33048">
    <property type="entry name" value="PTH11-LIKE INTEGRAL MEMBRANE PROTEIN (AFU_ORTHOLOGUE AFUA_5G11245)"/>
    <property type="match status" value="1"/>
</dbReference>
<feature type="transmembrane region" description="Helical" evidence="7">
    <location>
        <begin position="212"/>
        <end position="239"/>
    </location>
</feature>
<evidence type="ECO:0000256" key="4">
    <source>
        <dbReference type="ARBA" id="ARBA00023136"/>
    </source>
</evidence>
<evidence type="ECO:0000313" key="10">
    <source>
        <dbReference type="Proteomes" id="UP001148614"/>
    </source>
</evidence>
<dbReference type="Proteomes" id="UP001148614">
    <property type="component" value="Unassembled WGS sequence"/>
</dbReference>
<evidence type="ECO:0000256" key="5">
    <source>
        <dbReference type="ARBA" id="ARBA00038359"/>
    </source>
</evidence>
<evidence type="ECO:0000256" key="6">
    <source>
        <dbReference type="SAM" id="MobiDB-lite"/>
    </source>
</evidence>
<feature type="region of interest" description="Disordered" evidence="6">
    <location>
        <begin position="301"/>
        <end position="330"/>
    </location>
</feature>
<dbReference type="GO" id="GO:0016020">
    <property type="term" value="C:membrane"/>
    <property type="evidence" value="ECO:0007669"/>
    <property type="project" value="UniProtKB-SubCell"/>
</dbReference>
<dbReference type="InterPro" id="IPR052337">
    <property type="entry name" value="SAT4-like"/>
</dbReference>
<comment type="subcellular location">
    <subcellularLocation>
        <location evidence="1">Membrane</location>
        <topology evidence="1">Multi-pass membrane protein</topology>
    </subcellularLocation>
</comment>
<name>A0A9W8NKI1_9PEZI</name>
<evidence type="ECO:0000256" key="2">
    <source>
        <dbReference type="ARBA" id="ARBA00022692"/>
    </source>
</evidence>
<dbReference type="Pfam" id="PF20684">
    <property type="entry name" value="Fung_rhodopsin"/>
    <property type="match status" value="1"/>
</dbReference>
<accession>A0A9W8NKI1</accession>
<keyword evidence="10" id="KW-1185">Reference proteome</keyword>
<dbReference type="PANTHER" id="PTHR33048:SF47">
    <property type="entry name" value="INTEGRAL MEMBRANE PROTEIN-RELATED"/>
    <property type="match status" value="1"/>
</dbReference>
<dbReference type="VEuPathDB" id="FungiDB:F4678DRAFT_68801"/>
<comment type="similarity">
    <text evidence="5">Belongs to the SAT4 family.</text>
</comment>
<dbReference type="InterPro" id="IPR049326">
    <property type="entry name" value="Rhodopsin_dom_fungi"/>
</dbReference>
<keyword evidence="3 7" id="KW-1133">Transmembrane helix</keyword>
<feature type="transmembrane region" description="Helical" evidence="7">
    <location>
        <begin position="15"/>
        <end position="39"/>
    </location>
</feature>
<feature type="transmembrane region" description="Helical" evidence="7">
    <location>
        <begin position="134"/>
        <end position="155"/>
    </location>
</feature>
<feature type="transmembrane region" description="Helical" evidence="7">
    <location>
        <begin position="51"/>
        <end position="78"/>
    </location>
</feature>
<dbReference type="AlphaFoldDB" id="A0A9W8NKI1"/>
<gene>
    <name evidence="9" type="ORF">NPX13_g2060</name>
</gene>
<feature type="domain" description="Rhodopsin" evidence="8">
    <location>
        <begin position="35"/>
        <end position="278"/>
    </location>
</feature>
<evidence type="ECO:0000256" key="3">
    <source>
        <dbReference type="ARBA" id="ARBA00022989"/>
    </source>
</evidence>
<organism evidence="9 10">
    <name type="scientific">Xylaria arbuscula</name>
    <dbReference type="NCBI Taxonomy" id="114810"/>
    <lineage>
        <taxon>Eukaryota</taxon>
        <taxon>Fungi</taxon>
        <taxon>Dikarya</taxon>
        <taxon>Ascomycota</taxon>
        <taxon>Pezizomycotina</taxon>
        <taxon>Sordariomycetes</taxon>
        <taxon>Xylariomycetidae</taxon>
        <taxon>Xylariales</taxon>
        <taxon>Xylariaceae</taxon>
        <taxon>Xylaria</taxon>
    </lineage>
</organism>
<proteinExistence type="inferred from homology"/>
<comment type="caution">
    <text evidence="9">The sequence shown here is derived from an EMBL/GenBank/DDBJ whole genome shotgun (WGS) entry which is preliminary data.</text>
</comment>
<evidence type="ECO:0000256" key="7">
    <source>
        <dbReference type="SAM" id="Phobius"/>
    </source>
</evidence>